<evidence type="ECO:0000313" key="3">
    <source>
        <dbReference type="Proteomes" id="UP000319663"/>
    </source>
</evidence>
<gene>
    <name evidence="2" type="ORF">MPDQ_002115</name>
</gene>
<comment type="caution">
    <text evidence="2">The sequence shown here is derived from an EMBL/GenBank/DDBJ whole genome shotgun (WGS) entry which is preliminary data.</text>
</comment>
<feature type="compositionally biased region" description="Low complexity" evidence="1">
    <location>
        <begin position="12"/>
        <end position="28"/>
    </location>
</feature>
<feature type="compositionally biased region" description="Basic and acidic residues" evidence="1">
    <location>
        <begin position="128"/>
        <end position="144"/>
    </location>
</feature>
<accession>A0A507QN58</accession>
<sequence length="152" mass="16116">MARRARVVVAAAAATATGSGSGPATAESEASHKASTAKADPPICGFMSQNDGIMVIGKARRDDLRNPSGLCGSNGPLSDSVFGRRRGRGRHGPECEHVDNQALFHMLSVEEISMRTPAGTDGAETAMSEDKVEARTLEKTERRAFRTPTDFN</sequence>
<organism evidence="2 3">
    <name type="scientific">Monascus purpureus</name>
    <name type="common">Red mold</name>
    <name type="synonym">Monascus anka</name>
    <dbReference type="NCBI Taxonomy" id="5098"/>
    <lineage>
        <taxon>Eukaryota</taxon>
        <taxon>Fungi</taxon>
        <taxon>Dikarya</taxon>
        <taxon>Ascomycota</taxon>
        <taxon>Pezizomycotina</taxon>
        <taxon>Eurotiomycetes</taxon>
        <taxon>Eurotiomycetidae</taxon>
        <taxon>Eurotiales</taxon>
        <taxon>Aspergillaceae</taxon>
        <taxon>Monascus</taxon>
    </lineage>
</organism>
<evidence type="ECO:0000256" key="1">
    <source>
        <dbReference type="SAM" id="MobiDB-lite"/>
    </source>
</evidence>
<feature type="region of interest" description="Disordered" evidence="1">
    <location>
        <begin position="117"/>
        <end position="152"/>
    </location>
</feature>
<feature type="region of interest" description="Disordered" evidence="1">
    <location>
        <begin position="12"/>
        <end position="43"/>
    </location>
</feature>
<dbReference type="Proteomes" id="UP000319663">
    <property type="component" value="Unassembled WGS sequence"/>
</dbReference>
<keyword evidence="3" id="KW-1185">Reference proteome</keyword>
<name>A0A507QN58_MONPU</name>
<evidence type="ECO:0000313" key="2">
    <source>
        <dbReference type="EMBL" id="TQB69283.1"/>
    </source>
</evidence>
<reference evidence="2 3" key="1">
    <citation type="submission" date="2019-06" db="EMBL/GenBank/DDBJ databases">
        <title>Wine fermentation using esterase from Monascus purpureus.</title>
        <authorList>
            <person name="Geng C."/>
            <person name="Zhang Y."/>
        </authorList>
    </citation>
    <scope>NUCLEOTIDE SEQUENCE [LARGE SCALE GENOMIC DNA]</scope>
    <source>
        <strain evidence="2">HQ1</strain>
    </source>
</reference>
<dbReference type="AlphaFoldDB" id="A0A507QN58"/>
<protein>
    <submittedName>
        <fullName evidence="2">Uncharacterized protein</fullName>
    </submittedName>
</protein>
<proteinExistence type="predicted"/>
<dbReference type="EMBL" id="VIFY01000162">
    <property type="protein sequence ID" value="TQB69283.1"/>
    <property type="molecule type" value="Genomic_DNA"/>
</dbReference>
<feature type="region of interest" description="Disordered" evidence="1">
    <location>
        <begin position="64"/>
        <end position="94"/>
    </location>
</feature>